<accession>A0A2T1G1I8</accession>
<dbReference type="Pfam" id="PF13448">
    <property type="entry name" value="DUF4114"/>
    <property type="match status" value="1"/>
</dbReference>
<dbReference type="GO" id="GO:0007154">
    <property type="term" value="P:cell communication"/>
    <property type="evidence" value="ECO:0007669"/>
    <property type="project" value="InterPro"/>
</dbReference>
<sequence length="955" mass="100997">MARLKTAAGDGGLDVIVGNTGAFGTDSSFSTTLDTARGALYDPVGANTASSTTFESDVAFRIGETGTRKFISELATNITSPTSGDNTSTTSSFLVSGLQFQLVQSVSDLLKNGNRTGSGLTQTYQITNPTSTAISFELVRYFDGDLYFDGTLADRGGRIARNGRDILFETDSGDSPSAPTTFVGITANGGSRLTSNRFEIGEYSELRSRILAGDPLSGKIQGDTNGDSFIDSEPFDVTPTFRNVFVLAPGATTTYVTGTLFGSGVPAQVSLPETITVVASDPTAFENIGNSATFTLTRANAKASNALTVNYSLSGKATTGVDYSNVSGSVTFLAGQETATVKIDPIVDNIPEGLESVVLTIDEGFGYNLSDRSKQARITIADDNSQIELPLTVNIDSGAFNEGSTGAKNAVFNVTLNKPSEVEVTVDVATADGTAIVGSDYVAIPKTTVYFAPGEITQQITVAITGERDLELDETFTLNLSDPTNANLGDKIATATILDDDTPISLFVSDADAAETKIGETPNPSQFIITRSGDLARSLTVKYTLSGTGTNGADYQSLTGMSIFAVGSDTAVIDIKAIDDKIYEGTESATLSFSTDDYTLTGASSGTITIADNDSETPTLLEPVKNLLTVEGGSIDTLLKFTKVPQTNSDLSEICAFVVDDDLGRINGIKPGENGYVAAAIDRAISIFSSLGNSPFDRQNDNTSQRYLNITQGERLQFLAIANETLDSVKSNLAAGKPTANIVFSLPDANPSNATPVKFTLNSTNNNYDIAFKDLVVRVEAVDNYNLQGGTDLQGKSQGQLIDLRAYSERAIFDTKTIGDAAYSNFIGFYEVEDESGTLANGLKPGDAGYAEAAIRSAVLSTRFTSQVDANLSVTGGKILAPVVVANGTFDKFLQQNPNNNATGNIHAYFNYLGANTDKVDHFRLLGDNKFGVEDMYGGGDRDYNDLIFQMTIKN</sequence>
<dbReference type="GO" id="GO:0016020">
    <property type="term" value="C:membrane"/>
    <property type="evidence" value="ECO:0007669"/>
    <property type="project" value="InterPro"/>
</dbReference>
<evidence type="ECO:0000313" key="6">
    <source>
        <dbReference type="EMBL" id="PSB51030.1"/>
    </source>
</evidence>
<dbReference type="SMART" id="SM00237">
    <property type="entry name" value="Calx_beta"/>
    <property type="match status" value="3"/>
</dbReference>
<dbReference type="Proteomes" id="UP000238937">
    <property type="component" value="Unassembled WGS sequence"/>
</dbReference>
<dbReference type="Pfam" id="PF03160">
    <property type="entry name" value="Calx-beta"/>
    <property type="match status" value="3"/>
</dbReference>
<feature type="domain" description="Calx-beta" evidence="5">
    <location>
        <begin position="267"/>
        <end position="362"/>
    </location>
</feature>
<keyword evidence="4" id="KW-0406">Ion transport</keyword>
<evidence type="ECO:0000256" key="2">
    <source>
        <dbReference type="ARBA" id="ARBA00022737"/>
    </source>
</evidence>
<dbReference type="RefSeq" id="WP_106309921.1">
    <property type="nucleotide sequence ID" value="NZ_PVWO01000373.1"/>
</dbReference>
<evidence type="ECO:0000259" key="5">
    <source>
        <dbReference type="SMART" id="SM00237"/>
    </source>
</evidence>
<protein>
    <recommendedName>
        <fullName evidence="5">Calx-beta domain-containing protein</fullName>
    </recommendedName>
</protein>
<dbReference type="InterPro" id="IPR003644">
    <property type="entry name" value="Calx_beta"/>
</dbReference>
<comment type="caution">
    <text evidence="6">The sequence shown here is derived from an EMBL/GenBank/DDBJ whole genome shotgun (WGS) entry which is preliminary data.</text>
</comment>
<feature type="domain" description="Calx-beta" evidence="5">
    <location>
        <begin position="493"/>
        <end position="594"/>
    </location>
</feature>
<keyword evidence="1" id="KW-0732">Signal</keyword>
<dbReference type="OrthoDB" id="518237at2"/>
<proteinExistence type="predicted"/>
<keyword evidence="3" id="KW-0106">Calcium</keyword>
<dbReference type="AlphaFoldDB" id="A0A2T1G1I8"/>
<keyword evidence="2" id="KW-0677">Repeat</keyword>
<dbReference type="InterPro" id="IPR025193">
    <property type="entry name" value="DUF4114"/>
</dbReference>
<gene>
    <name evidence="6" type="ORF">C7B77_22035</name>
</gene>
<keyword evidence="4" id="KW-0813">Transport</keyword>
<evidence type="ECO:0000256" key="4">
    <source>
        <dbReference type="ARBA" id="ARBA00023065"/>
    </source>
</evidence>
<name>A0A2T1G1I8_9CYAN</name>
<organism evidence="6 7">
    <name type="scientific">Chamaesiphon polymorphus CCALA 037</name>
    <dbReference type="NCBI Taxonomy" id="2107692"/>
    <lineage>
        <taxon>Bacteria</taxon>
        <taxon>Bacillati</taxon>
        <taxon>Cyanobacteriota</taxon>
        <taxon>Cyanophyceae</taxon>
        <taxon>Gomontiellales</taxon>
        <taxon>Chamaesiphonaceae</taxon>
        <taxon>Chamaesiphon</taxon>
    </lineage>
</organism>
<dbReference type="EMBL" id="PVWO01000373">
    <property type="protein sequence ID" value="PSB51030.1"/>
    <property type="molecule type" value="Genomic_DNA"/>
</dbReference>
<dbReference type="GO" id="GO:0030001">
    <property type="term" value="P:metal ion transport"/>
    <property type="evidence" value="ECO:0007669"/>
    <property type="project" value="TreeGrafter"/>
</dbReference>
<dbReference type="PANTHER" id="PTHR11878">
    <property type="entry name" value="SODIUM/CALCIUM EXCHANGER"/>
    <property type="match status" value="1"/>
</dbReference>
<dbReference type="InterPro" id="IPR051171">
    <property type="entry name" value="CaCA"/>
</dbReference>
<dbReference type="InterPro" id="IPR038081">
    <property type="entry name" value="CalX-like_sf"/>
</dbReference>
<feature type="domain" description="Calx-beta" evidence="5">
    <location>
        <begin position="376"/>
        <end position="481"/>
    </location>
</feature>
<evidence type="ECO:0000313" key="7">
    <source>
        <dbReference type="Proteomes" id="UP000238937"/>
    </source>
</evidence>
<dbReference type="PANTHER" id="PTHR11878:SF65">
    <property type="entry name" value="NA_CA-EXCHANGE PROTEIN, ISOFORM G"/>
    <property type="match status" value="1"/>
</dbReference>
<evidence type="ECO:0000256" key="3">
    <source>
        <dbReference type="ARBA" id="ARBA00022837"/>
    </source>
</evidence>
<dbReference type="Gene3D" id="2.60.40.2030">
    <property type="match status" value="3"/>
</dbReference>
<dbReference type="SUPFAM" id="SSF141072">
    <property type="entry name" value="CalX-like"/>
    <property type="match status" value="3"/>
</dbReference>
<reference evidence="6 7" key="1">
    <citation type="submission" date="2018-03" db="EMBL/GenBank/DDBJ databases">
        <title>The ancient ancestry and fast evolution of plastids.</title>
        <authorList>
            <person name="Moore K.R."/>
            <person name="Magnabosco C."/>
            <person name="Momper L."/>
            <person name="Gold D.A."/>
            <person name="Bosak T."/>
            <person name="Fournier G.P."/>
        </authorList>
    </citation>
    <scope>NUCLEOTIDE SEQUENCE [LARGE SCALE GENOMIC DNA]</scope>
    <source>
        <strain evidence="6 7">CCALA 037</strain>
    </source>
</reference>
<evidence type="ECO:0000256" key="1">
    <source>
        <dbReference type="ARBA" id="ARBA00022729"/>
    </source>
</evidence>
<keyword evidence="7" id="KW-1185">Reference proteome</keyword>